<accession>A0A1M7RT26</accession>
<dbReference type="EMBL" id="FRDJ01000001">
    <property type="protein sequence ID" value="SHN49429.1"/>
    <property type="molecule type" value="Genomic_DNA"/>
</dbReference>
<evidence type="ECO:0000259" key="1">
    <source>
        <dbReference type="Pfam" id="PF13276"/>
    </source>
</evidence>
<proteinExistence type="predicted"/>
<sequence length="92" mass="11042">MIKKTKIEVIKQLSSEFSISLLCEIADISTNGYYRAINKKDKDKQIKERIREIYFKYNGIYGYRRITMVLRREGKIVNHKKVYRLMWGCMQG</sequence>
<keyword evidence="3" id="KW-1185">Reference proteome</keyword>
<dbReference type="PANTHER" id="PTHR47515">
    <property type="entry name" value="LOW CALCIUM RESPONSE LOCUS PROTEIN T"/>
    <property type="match status" value="1"/>
</dbReference>
<dbReference type="RefSeq" id="WP_245789402.1">
    <property type="nucleotide sequence ID" value="NZ_FRDJ01000001.1"/>
</dbReference>
<evidence type="ECO:0000313" key="3">
    <source>
        <dbReference type="Proteomes" id="UP000184207"/>
    </source>
</evidence>
<dbReference type="Pfam" id="PF13276">
    <property type="entry name" value="HTH_21"/>
    <property type="match status" value="1"/>
</dbReference>
<protein>
    <submittedName>
        <fullName evidence="2">HTH-like domain-containing protein</fullName>
    </submittedName>
</protein>
<dbReference type="PANTHER" id="PTHR47515:SF1">
    <property type="entry name" value="BLR2054 PROTEIN"/>
    <property type="match status" value="1"/>
</dbReference>
<dbReference type="InterPro" id="IPR025948">
    <property type="entry name" value="HTH-like_dom"/>
</dbReference>
<evidence type="ECO:0000313" key="2">
    <source>
        <dbReference type="EMBL" id="SHN49429.1"/>
    </source>
</evidence>
<dbReference type="STRING" id="1121883.SAMN02745226_00131"/>
<feature type="domain" description="HTH-like" evidence="1">
    <location>
        <begin position="43"/>
        <end position="86"/>
    </location>
</feature>
<dbReference type="Proteomes" id="UP000184207">
    <property type="component" value="Unassembled WGS sequence"/>
</dbReference>
<organism evidence="2 3">
    <name type="scientific">Fervidobacterium gondwanense DSM 13020</name>
    <dbReference type="NCBI Taxonomy" id="1121883"/>
    <lineage>
        <taxon>Bacteria</taxon>
        <taxon>Thermotogati</taxon>
        <taxon>Thermotogota</taxon>
        <taxon>Thermotogae</taxon>
        <taxon>Thermotogales</taxon>
        <taxon>Fervidobacteriaceae</taxon>
        <taxon>Fervidobacterium</taxon>
    </lineage>
</organism>
<gene>
    <name evidence="2" type="ORF">SAMN02745226_00131</name>
</gene>
<name>A0A1M7RT26_FERGO</name>
<reference evidence="3" key="1">
    <citation type="submission" date="2016-12" db="EMBL/GenBank/DDBJ databases">
        <authorList>
            <person name="Varghese N."/>
            <person name="Submissions S."/>
        </authorList>
    </citation>
    <scope>NUCLEOTIDE SEQUENCE [LARGE SCALE GENOMIC DNA]</scope>
    <source>
        <strain evidence="3">DSM 13020</strain>
    </source>
</reference>
<dbReference type="AlphaFoldDB" id="A0A1M7RT26"/>